<gene>
    <name evidence="1" type="ORF">BDZ85DRAFT_256126</name>
</gene>
<proteinExistence type="predicted"/>
<protein>
    <submittedName>
        <fullName evidence="1">Uncharacterized protein</fullName>
    </submittedName>
</protein>
<keyword evidence="2" id="KW-1185">Reference proteome</keyword>
<sequence>MASPRPLSMAARPLVRPELIQAFFLTKDRRPSTRLTVDSKWRLMTTWPLSRKSSLHWAGIWSMPSTRTFTHPSTTAWVGTGLSSTVAGSRS</sequence>
<accession>A0A6A6GM27</accession>
<dbReference type="EMBL" id="ML992502">
    <property type="protein sequence ID" value="KAF2226413.1"/>
    <property type="molecule type" value="Genomic_DNA"/>
</dbReference>
<evidence type="ECO:0000313" key="2">
    <source>
        <dbReference type="Proteomes" id="UP000799538"/>
    </source>
</evidence>
<dbReference type="Proteomes" id="UP000799538">
    <property type="component" value="Unassembled WGS sequence"/>
</dbReference>
<organism evidence="1 2">
    <name type="scientific">Elsinoe ampelina</name>
    <dbReference type="NCBI Taxonomy" id="302913"/>
    <lineage>
        <taxon>Eukaryota</taxon>
        <taxon>Fungi</taxon>
        <taxon>Dikarya</taxon>
        <taxon>Ascomycota</taxon>
        <taxon>Pezizomycotina</taxon>
        <taxon>Dothideomycetes</taxon>
        <taxon>Dothideomycetidae</taxon>
        <taxon>Myriangiales</taxon>
        <taxon>Elsinoaceae</taxon>
        <taxon>Elsinoe</taxon>
    </lineage>
</organism>
<dbReference type="AlphaFoldDB" id="A0A6A6GM27"/>
<reference evidence="2" key="1">
    <citation type="journal article" date="2020" name="Stud. Mycol.">
        <title>101 Dothideomycetes genomes: A test case for predicting lifestyles and emergence of pathogens.</title>
        <authorList>
            <person name="Haridas S."/>
            <person name="Albert R."/>
            <person name="Binder M."/>
            <person name="Bloem J."/>
            <person name="LaButti K."/>
            <person name="Salamov A."/>
            <person name="Andreopoulos B."/>
            <person name="Baker S."/>
            <person name="Barry K."/>
            <person name="Bills G."/>
            <person name="Bluhm B."/>
            <person name="Cannon C."/>
            <person name="Castanera R."/>
            <person name="Culley D."/>
            <person name="Daum C."/>
            <person name="Ezra D."/>
            <person name="Gonzalez J."/>
            <person name="Henrissat B."/>
            <person name="Kuo A."/>
            <person name="Liang C."/>
            <person name="Lipzen A."/>
            <person name="Lutzoni F."/>
            <person name="Magnuson J."/>
            <person name="Mondo S."/>
            <person name="Nolan M."/>
            <person name="Ohm R."/>
            <person name="Pangilinan J."/>
            <person name="Park H.-J."/>
            <person name="Ramirez L."/>
            <person name="Alfaro M."/>
            <person name="Sun H."/>
            <person name="Tritt A."/>
            <person name="Yoshinaga Y."/>
            <person name="Zwiers L.-H."/>
            <person name="Turgeon B."/>
            <person name="Goodwin S."/>
            <person name="Spatafora J."/>
            <person name="Crous P."/>
            <person name="Grigoriev I."/>
        </authorList>
    </citation>
    <scope>NUCLEOTIDE SEQUENCE [LARGE SCALE GENOMIC DNA]</scope>
    <source>
        <strain evidence="2">CECT 20119</strain>
    </source>
</reference>
<evidence type="ECO:0000313" key="1">
    <source>
        <dbReference type="EMBL" id="KAF2226413.1"/>
    </source>
</evidence>
<name>A0A6A6GM27_9PEZI</name>
<dbReference type="OrthoDB" id="10409610at2759"/>